<dbReference type="PANTHER" id="PTHR33067">
    <property type="entry name" value="RNA-DIRECTED DNA POLYMERASE-RELATED"/>
    <property type="match status" value="1"/>
</dbReference>
<dbReference type="PANTHER" id="PTHR33067:SF9">
    <property type="entry name" value="RNA-DIRECTED DNA POLYMERASE"/>
    <property type="match status" value="1"/>
</dbReference>
<evidence type="ECO:0000313" key="2">
    <source>
        <dbReference type="EMBL" id="RDX72131.1"/>
    </source>
</evidence>
<keyword evidence="3" id="KW-1185">Reference proteome</keyword>
<sequence>MVPVLARMISSDRDVFNARMPSISTLVGQDDSDLVSISALTGRDAFGWPRRIRSRSPLKWFWDPSENPHKHLKEFHVICSTMRSHGIPKHYIKMKTFPFSLDGVEKDWLYMKLALNNTSKKIELDDELLQTFKKMEINIPLLDVIKQILKYAKGDVEIQRNVSTLIKSEQVYAMIQPVMLMKCRNPNTFTIPCTIGECTFVDVVLDLSAQINVMSSSPTSVIIQLANKSIAYQLGFLEDVLVHVYKLIFPTNFSVLDIEDESFSKGSTLILGRPFLITERTKIDVYVWTLLMEFGDNMFFILLILLTLSAPMMEMMSVPFVHNVGVEVTKVAKLERVTANQPLLPSIIQPLFLELKPLFEHLKYTYLEANQKLLVIIAKNLQSKAYRKVNGWTLLDQIGINLFICMHRIPFEEEIRLVRQL</sequence>
<dbReference type="Gene3D" id="2.40.70.10">
    <property type="entry name" value="Acid Proteases"/>
    <property type="match status" value="1"/>
</dbReference>
<dbReference type="InterPro" id="IPR021109">
    <property type="entry name" value="Peptidase_aspartic_dom_sf"/>
</dbReference>
<name>A0A371F1H3_MUCPR</name>
<gene>
    <name evidence="2" type="ORF">CR513_48430</name>
</gene>
<dbReference type="Proteomes" id="UP000257109">
    <property type="component" value="Unassembled WGS sequence"/>
</dbReference>
<keyword evidence="1" id="KW-1133">Transmembrane helix</keyword>
<feature type="non-terminal residue" evidence="2">
    <location>
        <position position="1"/>
    </location>
</feature>
<organism evidence="2 3">
    <name type="scientific">Mucuna pruriens</name>
    <name type="common">Velvet bean</name>
    <name type="synonym">Dolichos pruriens</name>
    <dbReference type="NCBI Taxonomy" id="157652"/>
    <lineage>
        <taxon>Eukaryota</taxon>
        <taxon>Viridiplantae</taxon>
        <taxon>Streptophyta</taxon>
        <taxon>Embryophyta</taxon>
        <taxon>Tracheophyta</taxon>
        <taxon>Spermatophyta</taxon>
        <taxon>Magnoliopsida</taxon>
        <taxon>eudicotyledons</taxon>
        <taxon>Gunneridae</taxon>
        <taxon>Pentapetalae</taxon>
        <taxon>rosids</taxon>
        <taxon>fabids</taxon>
        <taxon>Fabales</taxon>
        <taxon>Fabaceae</taxon>
        <taxon>Papilionoideae</taxon>
        <taxon>50 kb inversion clade</taxon>
        <taxon>NPAAA clade</taxon>
        <taxon>indigoferoid/millettioid clade</taxon>
        <taxon>Phaseoleae</taxon>
        <taxon>Mucuna</taxon>
    </lineage>
</organism>
<comment type="caution">
    <text evidence="2">The sequence shown here is derived from an EMBL/GenBank/DDBJ whole genome shotgun (WGS) entry which is preliminary data.</text>
</comment>
<dbReference type="OrthoDB" id="1433126at2759"/>
<keyword evidence="1" id="KW-0472">Membrane</keyword>
<reference evidence="2" key="1">
    <citation type="submission" date="2018-05" db="EMBL/GenBank/DDBJ databases">
        <title>Draft genome of Mucuna pruriens seed.</title>
        <authorList>
            <person name="Nnadi N.E."/>
            <person name="Vos R."/>
            <person name="Hasami M.H."/>
            <person name="Devisetty U.K."/>
            <person name="Aguiy J.C."/>
        </authorList>
    </citation>
    <scope>NUCLEOTIDE SEQUENCE [LARGE SCALE GENOMIC DNA]</scope>
    <source>
        <strain evidence="2">JCA_2017</strain>
    </source>
</reference>
<dbReference type="EMBL" id="QJKJ01011055">
    <property type="protein sequence ID" value="RDX72131.1"/>
    <property type="molecule type" value="Genomic_DNA"/>
</dbReference>
<feature type="transmembrane region" description="Helical" evidence="1">
    <location>
        <begin position="285"/>
        <end position="308"/>
    </location>
</feature>
<keyword evidence="1" id="KW-0812">Transmembrane</keyword>
<dbReference type="AlphaFoldDB" id="A0A371F1H3"/>
<dbReference type="CDD" id="cd00303">
    <property type="entry name" value="retropepsin_like"/>
    <property type="match status" value="1"/>
</dbReference>
<evidence type="ECO:0000313" key="3">
    <source>
        <dbReference type="Proteomes" id="UP000257109"/>
    </source>
</evidence>
<accession>A0A371F1H3</accession>
<evidence type="ECO:0000256" key="1">
    <source>
        <dbReference type="SAM" id="Phobius"/>
    </source>
</evidence>
<proteinExistence type="predicted"/>
<protein>
    <submittedName>
        <fullName evidence="2">Uncharacterized protein</fullName>
    </submittedName>
</protein>